<name>A0A1L9VHM7_ASPGL</name>
<evidence type="ECO:0000256" key="1">
    <source>
        <dbReference type="SAM" id="MobiDB-lite"/>
    </source>
</evidence>
<reference evidence="3" key="1">
    <citation type="journal article" date="2017" name="Genome Biol.">
        <title>Comparative genomics reveals high biological diversity and specific adaptations in the industrially and medically important fungal genus Aspergillus.</title>
        <authorList>
            <person name="de Vries R.P."/>
            <person name="Riley R."/>
            <person name="Wiebenga A."/>
            <person name="Aguilar-Osorio G."/>
            <person name="Amillis S."/>
            <person name="Uchima C.A."/>
            <person name="Anderluh G."/>
            <person name="Asadollahi M."/>
            <person name="Askin M."/>
            <person name="Barry K."/>
            <person name="Battaglia E."/>
            <person name="Bayram O."/>
            <person name="Benocci T."/>
            <person name="Braus-Stromeyer S.A."/>
            <person name="Caldana C."/>
            <person name="Canovas D."/>
            <person name="Cerqueira G.C."/>
            <person name="Chen F."/>
            <person name="Chen W."/>
            <person name="Choi C."/>
            <person name="Clum A."/>
            <person name="Dos Santos R.A."/>
            <person name="Damasio A.R."/>
            <person name="Diallinas G."/>
            <person name="Emri T."/>
            <person name="Fekete E."/>
            <person name="Flipphi M."/>
            <person name="Freyberg S."/>
            <person name="Gallo A."/>
            <person name="Gournas C."/>
            <person name="Habgood R."/>
            <person name="Hainaut M."/>
            <person name="Harispe M.L."/>
            <person name="Henrissat B."/>
            <person name="Hilden K.S."/>
            <person name="Hope R."/>
            <person name="Hossain A."/>
            <person name="Karabika E."/>
            <person name="Karaffa L."/>
            <person name="Karanyi Z."/>
            <person name="Krasevec N."/>
            <person name="Kuo A."/>
            <person name="Kusch H."/>
            <person name="LaButti K."/>
            <person name="Lagendijk E.L."/>
            <person name="Lapidus A."/>
            <person name="Levasseur A."/>
            <person name="Lindquist E."/>
            <person name="Lipzen A."/>
            <person name="Logrieco A.F."/>
            <person name="MacCabe A."/>
            <person name="Maekelae M.R."/>
            <person name="Malavazi I."/>
            <person name="Melin P."/>
            <person name="Meyer V."/>
            <person name="Mielnichuk N."/>
            <person name="Miskei M."/>
            <person name="Molnar A.P."/>
            <person name="Mule G."/>
            <person name="Ngan C.Y."/>
            <person name="Orejas M."/>
            <person name="Orosz E."/>
            <person name="Ouedraogo J.P."/>
            <person name="Overkamp K.M."/>
            <person name="Park H.-S."/>
            <person name="Perrone G."/>
            <person name="Piumi F."/>
            <person name="Punt P.J."/>
            <person name="Ram A.F."/>
            <person name="Ramon A."/>
            <person name="Rauscher S."/>
            <person name="Record E."/>
            <person name="Riano-Pachon D.M."/>
            <person name="Robert V."/>
            <person name="Roehrig J."/>
            <person name="Ruller R."/>
            <person name="Salamov A."/>
            <person name="Salih N.S."/>
            <person name="Samson R.A."/>
            <person name="Sandor E."/>
            <person name="Sanguinetti M."/>
            <person name="Schuetze T."/>
            <person name="Sepcic K."/>
            <person name="Shelest E."/>
            <person name="Sherlock G."/>
            <person name="Sophianopoulou V."/>
            <person name="Squina F.M."/>
            <person name="Sun H."/>
            <person name="Susca A."/>
            <person name="Todd R.B."/>
            <person name="Tsang A."/>
            <person name="Unkles S.E."/>
            <person name="van de Wiele N."/>
            <person name="van Rossen-Uffink D."/>
            <person name="Oliveira J.V."/>
            <person name="Vesth T.C."/>
            <person name="Visser J."/>
            <person name="Yu J.-H."/>
            <person name="Zhou M."/>
            <person name="Andersen M.R."/>
            <person name="Archer D.B."/>
            <person name="Baker S.E."/>
            <person name="Benoit I."/>
            <person name="Brakhage A.A."/>
            <person name="Braus G.H."/>
            <person name="Fischer R."/>
            <person name="Frisvad J.C."/>
            <person name="Goldman G.H."/>
            <person name="Houbraken J."/>
            <person name="Oakley B."/>
            <person name="Pocsi I."/>
            <person name="Scazzocchio C."/>
            <person name="Seiboth B."/>
            <person name="vanKuyk P.A."/>
            <person name="Wortman J."/>
            <person name="Dyer P.S."/>
            <person name="Grigoriev I.V."/>
        </authorList>
    </citation>
    <scope>NUCLEOTIDE SEQUENCE [LARGE SCALE GENOMIC DNA]</scope>
    <source>
        <strain evidence="3">CBS 516.65</strain>
    </source>
</reference>
<dbReference type="STRING" id="1160497.A0A1L9VHM7"/>
<evidence type="ECO:0008006" key="4">
    <source>
        <dbReference type="Google" id="ProtNLM"/>
    </source>
</evidence>
<accession>A0A1L9VHM7</accession>
<evidence type="ECO:0000313" key="3">
    <source>
        <dbReference type="Proteomes" id="UP000184300"/>
    </source>
</evidence>
<protein>
    <recommendedName>
        <fullName evidence="4">Integrase zinc-binding domain-containing protein</fullName>
    </recommendedName>
</protein>
<keyword evidence="3" id="KW-1185">Reference proteome</keyword>
<sequence>MSDTITSQQPVTFSQDTKSSFLQHLRGHPSNRRISPGEKENLIEWLTNPDKHPSSQREFSRRNYARKTFIWDHETRNLLAIDKSEPGRNKIVVVEENIADVAEAVHSRNGHAGWDATWKDVSASYHGILRSDVIYLLRRCQICLHNPSKRPKDSSRAVAEFGSEDSDIFGLLDFRELEFNDVPSYETNGENWSNR</sequence>
<dbReference type="Proteomes" id="UP000184300">
    <property type="component" value="Unassembled WGS sequence"/>
</dbReference>
<evidence type="ECO:0000313" key="2">
    <source>
        <dbReference type="EMBL" id="OJJ83429.1"/>
    </source>
</evidence>
<proteinExistence type="predicted"/>
<dbReference type="VEuPathDB" id="FungiDB:ASPGLDRAFT_1492951"/>
<organism evidence="2 3">
    <name type="scientific">Aspergillus glaucus CBS 516.65</name>
    <dbReference type="NCBI Taxonomy" id="1160497"/>
    <lineage>
        <taxon>Eukaryota</taxon>
        <taxon>Fungi</taxon>
        <taxon>Dikarya</taxon>
        <taxon>Ascomycota</taxon>
        <taxon>Pezizomycotina</taxon>
        <taxon>Eurotiomycetes</taxon>
        <taxon>Eurotiomycetidae</taxon>
        <taxon>Eurotiales</taxon>
        <taxon>Aspergillaceae</taxon>
        <taxon>Aspergillus</taxon>
        <taxon>Aspergillus subgen. Aspergillus</taxon>
    </lineage>
</organism>
<dbReference type="AlphaFoldDB" id="A0A1L9VHM7"/>
<gene>
    <name evidence="2" type="ORF">ASPGLDRAFT_1492951</name>
</gene>
<dbReference type="EMBL" id="KV878899">
    <property type="protein sequence ID" value="OJJ83429.1"/>
    <property type="molecule type" value="Genomic_DNA"/>
</dbReference>
<dbReference type="GeneID" id="34458279"/>
<feature type="region of interest" description="Disordered" evidence="1">
    <location>
        <begin position="1"/>
        <end position="20"/>
    </location>
</feature>
<dbReference type="OrthoDB" id="4955652at2759"/>
<dbReference type="RefSeq" id="XP_022400127.1">
    <property type="nucleotide sequence ID" value="XM_022542018.1"/>
</dbReference>